<dbReference type="InterPro" id="IPR015403">
    <property type="entry name" value="Mon2/Sec7/BIG1-like_HDS"/>
</dbReference>
<feature type="domain" description="Mon2 C-terminal" evidence="4">
    <location>
        <begin position="545"/>
        <end position="677"/>
    </location>
</feature>
<evidence type="ECO:0000313" key="7">
    <source>
        <dbReference type="Proteomes" id="UP000298416"/>
    </source>
</evidence>
<dbReference type="EMBL" id="PNBA02000022">
    <property type="protein sequence ID" value="KAG6385340.1"/>
    <property type="molecule type" value="Genomic_DNA"/>
</dbReference>
<feature type="domain" description="Sec7/BIG1-like C-terminal" evidence="5">
    <location>
        <begin position="834"/>
        <end position="1028"/>
    </location>
</feature>
<evidence type="ECO:0008006" key="8">
    <source>
        <dbReference type="Google" id="ProtNLM"/>
    </source>
</evidence>
<evidence type="ECO:0000259" key="5">
    <source>
        <dbReference type="Pfam" id="PF20252"/>
    </source>
</evidence>
<reference evidence="6" key="2">
    <citation type="submission" date="2020-08" db="EMBL/GenBank/DDBJ databases">
        <title>Plant Genome Project.</title>
        <authorList>
            <person name="Zhang R.-G."/>
        </authorList>
    </citation>
    <scope>NUCLEOTIDE SEQUENCE</scope>
    <source>
        <strain evidence="6">Huo1</strain>
        <tissue evidence="6">Leaf</tissue>
    </source>
</reference>
<dbReference type="PANTHER" id="PTHR10663">
    <property type="entry name" value="GUANYL-NUCLEOTIDE EXCHANGE FACTOR"/>
    <property type="match status" value="1"/>
</dbReference>
<evidence type="ECO:0000256" key="2">
    <source>
        <dbReference type="SAM" id="SignalP"/>
    </source>
</evidence>
<feature type="signal peptide" evidence="2">
    <location>
        <begin position="1"/>
        <end position="18"/>
    </location>
</feature>
<dbReference type="Pfam" id="PF16206">
    <property type="entry name" value="Mon2_C"/>
    <property type="match status" value="1"/>
</dbReference>
<dbReference type="GO" id="GO:0005829">
    <property type="term" value="C:cytosol"/>
    <property type="evidence" value="ECO:0007669"/>
    <property type="project" value="TreeGrafter"/>
</dbReference>
<protein>
    <recommendedName>
        <fullName evidence="8">Brefeldin A-inhibited guanine nucleotide-exchange protein</fullName>
    </recommendedName>
</protein>
<feature type="region of interest" description="Disordered" evidence="1">
    <location>
        <begin position="583"/>
        <end position="607"/>
    </location>
</feature>
<dbReference type="InterPro" id="IPR046455">
    <property type="entry name" value="Sec7/BIG1-like_C"/>
</dbReference>
<feature type="domain" description="Mon2/Sec7/BIG1-like HDS" evidence="3">
    <location>
        <begin position="442"/>
        <end position="524"/>
    </location>
</feature>
<dbReference type="AlphaFoldDB" id="A0A8X8VZM6"/>
<sequence>MVSCFSCLFIFYSRMVNGLLKTAQGVPSDVPSTVQALQEASMKLEAMKCLVAILQCMGKWMNKQLQIADIQSSKKLDAADHGSDTGSPPRQNDIIDEPTKGSDAQSEASSEVSDVSTLEQCRADRARKSESIYYSSINTVVLKFMIEACWAPMLAAFSVQLDQSDDEIVIALCLEGFRSAIHVTAGMSMKTHRDAFVTSLAKFTSLHSPADIKKKNIDAIKVPKTWLRVIVAIADEDGNYIQDGWEHILTCVSRFEHLHLRGAGASPDASFFAIHLNELDKSKQGRSNILPVSKNTGAGNIQNAASAMRRGSYDSAGIGGNVAAGITSGQMNNLSSNFNMLEQVGDVNRIFIQSQKLNSEAIVDFVKALCKVSMGELRCTSNPRVFSLTKIVEIVHYNMNRIRAVWFKIWQVLSDFFVTAGCSENLSIAIFAIDSLCQLSMKVLEREELANFNFQNEFMKPFTIVMCKSSAVEIRELIIRCVSQVVLSQVNNVKSGWKSIFMVFTTAAYDDHKNIVLLSFEIIKKIVRDYFTYIIETESTTFTDCVNCLVAFTNTRFNKEVSLNAIGLLQNCAERLAEGDLRKEAPEVASPPSPQIGKERKSDNGEPANRVDHLYLWLPLLAGLSELSFDPRPEIRKSASQILFGTLCNYGHHFSLALWEKVFESVLFRLFDESENIDNGDMEEHNQDSWMHEMCTLAMQLVVDLFVNIYDTINPLLKKVLMLVVSFIKRPHQSLVIIGITGFARLMSSAGEMFSEDNWLDVVSFLKEALNETCPDFSLILDDDNSITEPQGVDVNESSHDESAEAVTSNDDPVNNLRSRRLKSVISDIKCRSSIQLLLLRATVDIYNMHRARLSYKNIFILFDVVHAVASHARNINSNGVLRQKLVELGSMMQMDDPPLLSLETESYKLCLKFLQNLAVDRPLSYEESEVESYLVNLCQEVLQFYIVVACSGLLPDRQPRWTIPPGSGRRTELAARAPLIVATLQAVGALGESSFQKNLCCFFPLLSSLIGCEHFSNEVQIVLSDVLHSSVGPILLRSC</sequence>
<accession>A0A8X8VZM6</accession>
<gene>
    <name evidence="6" type="ORF">SASPL_154173</name>
</gene>
<dbReference type="InterPro" id="IPR032817">
    <property type="entry name" value="Mon2_C"/>
</dbReference>
<dbReference type="Pfam" id="PF09324">
    <property type="entry name" value="Sec7-like_HDS"/>
    <property type="match status" value="1"/>
</dbReference>
<feature type="region of interest" description="Disordered" evidence="1">
    <location>
        <begin position="77"/>
        <end position="116"/>
    </location>
</feature>
<evidence type="ECO:0000259" key="3">
    <source>
        <dbReference type="Pfam" id="PF09324"/>
    </source>
</evidence>
<dbReference type="InterPro" id="IPR016024">
    <property type="entry name" value="ARM-type_fold"/>
</dbReference>
<dbReference type="GO" id="GO:0005802">
    <property type="term" value="C:trans-Golgi network"/>
    <property type="evidence" value="ECO:0007669"/>
    <property type="project" value="TreeGrafter"/>
</dbReference>
<comment type="caution">
    <text evidence="6">The sequence shown here is derived from an EMBL/GenBank/DDBJ whole genome shotgun (WGS) entry which is preliminary data.</text>
</comment>
<evidence type="ECO:0000259" key="4">
    <source>
        <dbReference type="Pfam" id="PF16206"/>
    </source>
</evidence>
<name>A0A8X8VZM6_SALSN</name>
<keyword evidence="7" id="KW-1185">Reference proteome</keyword>
<dbReference type="Pfam" id="PF20252">
    <property type="entry name" value="BIG2_C"/>
    <property type="match status" value="1"/>
</dbReference>
<feature type="compositionally biased region" description="Basic and acidic residues" evidence="1">
    <location>
        <begin position="597"/>
        <end position="607"/>
    </location>
</feature>
<dbReference type="PANTHER" id="PTHR10663:SF375">
    <property type="entry name" value="LD29171P"/>
    <property type="match status" value="1"/>
</dbReference>
<keyword evidence="2" id="KW-0732">Signal</keyword>
<feature type="compositionally biased region" description="Polar residues" evidence="1">
    <location>
        <begin position="102"/>
        <end position="116"/>
    </location>
</feature>
<feature type="region of interest" description="Disordered" evidence="1">
    <location>
        <begin position="791"/>
        <end position="812"/>
    </location>
</feature>
<organism evidence="6">
    <name type="scientific">Salvia splendens</name>
    <name type="common">Scarlet sage</name>
    <dbReference type="NCBI Taxonomy" id="180675"/>
    <lineage>
        <taxon>Eukaryota</taxon>
        <taxon>Viridiplantae</taxon>
        <taxon>Streptophyta</taxon>
        <taxon>Embryophyta</taxon>
        <taxon>Tracheophyta</taxon>
        <taxon>Spermatophyta</taxon>
        <taxon>Magnoliopsida</taxon>
        <taxon>eudicotyledons</taxon>
        <taxon>Gunneridae</taxon>
        <taxon>Pentapetalae</taxon>
        <taxon>asterids</taxon>
        <taxon>lamiids</taxon>
        <taxon>Lamiales</taxon>
        <taxon>Lamiaceae</taxon>
        <taxon>Nepetoideae</taxon>
        <taxon>Mentheae</taxon>
        <taxon>Salviinae</taxon>
        <taxon>Salvia</taxon>
        <taxon>Salvia subgen. Calosphace</taxon>
        <taxon>core Calosphace</taxon>
    </lineage>
</organism>
<reference evidence="6" key="1">
    <citation type="submission" date="2018-01" db="EMBL/GenBank/DDBJ databases">
        <authorList>
            <person name="Mao J.F."/>
        </authorList>
    </citation>
    <scope>NUCLEOTIDE SEQUENCE</scope>
    <source>
        <strain evidence="6">Huo1</strain>
        <tissue evidence="6">Leaf</tissue>
    </source>
</reference>
<dbReference type="Proteomes" id="UP000298416">
    <property type="component" value="Unassembled WGS sequence"/>
</dbReference>
<proteinExistence type="predicted"/>
<feature type="chain" id="PRO_5036464718" description="Brefeldin A-inhibited guanine nucleotide-exchange protein" evidence="2">
    <location>
        <begin position="19"/>
        <end position="1040"/>
    </location>
</feature>
<dbReference type="SUPFAM" id="SSF48371">
    <property type="entry name" value="ARM repeat"/>
    <property type="match status" value="1"/>
</dbReference>
<evidence type="ECO:0000256" key="1">
    <source>
        <dbReference type="SAM" id="MobiDB-lite"/>
    </source>
</evidence>
<evidence type="ECO:0000313" key="6">
    <source>
        <dbReference type="EMBL" id="KAG6385340.1"/>
    </source>
</evidence>